<accession>A0ABQ1U245</accession>
<dbReference type="RefSeq" id="WP_188485962.1">
    <property type="nucleotide sequence ID" value="NZ_BMCS01000001.1"/>
</dbReference>
<keyword evidence="4" id="KW-1185">Reference proteome</keyword>
<dbReference type="EMBL" id="BMCS01000001">
    <property type="protein sequence ID" value="GGF09115.1"/>
    <property type="molecule type" value="Genomic_DNA"/>
</dbReference>
<evidence type="ECO:0000313" key="4">
    <source>
        <dbReference type="Proteomes" id="UP000632454"/>
    </source>
</evidence>
<dbReference type="InterPro" id="IPR021373">
    <property type="entry name" value="DUF2993"/>
</dbReference>
<sequence>MNERNDNDDAPTAKAYSQTRPFEAPPGTEYPAVPGYGPPSGPPPPGTGFDDPSQPAGDPPRPAKPRRRVGMIVTISALVLVLVLVVAGVGSELYLRNATKDCLEKSFTELTGSSASVSLSKKPMLLQAATKEVPYVQIDTSGDDGSAISLHGRADNIKGISDGSTIGRLAATGSVPFSRIVELSKQSSQQSTDTTQSQQPSTGLGGLFGDFTLDSLTGDPSSGTITVNAGVSVAGLISIPVSTEIKPVTTGGKIDFQVVKASALVFGIPSNFAQTLVDGVSKSLFPPLFDQLSIDKLTVTPTGVDFAVTGTDVPLDQNTSGSTSGSQGQTTCTVI</sequence>
<organism evidence="3 4">
    <name type="scientific">Williamsia phyllosphaerae</name>
    <dbReference type="NCBI Taxonomy" id="885042"/>
    <lineage>
        <taxon>Bacteria</taxon>
        <taxon>Bacillati</taxon>
        <taxon>Actinomycetota</taxon>
        <taxon>Actinomycetes</taxon>
        <taxon>Mycobacteriales</taxon>
        <taxon>Nocardiaceae</taxon>
        <taxon>Williamsia</taxon>
    </lineage>
</organism>
<reference evidence="4" key="1">
    <citation type="journal article" date="2019" name="Int. J. Syst. Evol. Microbiol.">
        <title>The Global Catalogue of Microorganisms (GCM) 10K type strain sequencing project: providing services to taxonomists for standard genome sequencing and annotation.</title>
        <authorList>
            <consortium name="The Broad Institute Genomics Platform"/>
            <consortium name="The Broad Institute Genome Sequencing Center for Infectious Disease"/>
            <person name="Wu L."/>
            <person name="Ma J."/>
        </authorList>
    </citation>
    <scope>NUCLEOTIDE SEQUENCE [LARGE SCALE GENOMIC DNA]</scope>
    <source>
        <strain evidence="4">CCM 7855</strain>
    </source>
</reference>
<feature type="region of interest" description="Disordered" evidence="1">
    <location>
        <begin position="315"/>
        <end position="335"/>
    </location>
</feature>
<proteinExistence type="predicted"/>
<keyword evidence="2" id="KW-0472">Membrane</keyword>
<protein>
    <recommendedName>
        <fullName evidence="5">DUF2993 domain-containing protein</fullName>
    </recommendedName>
</protein>
<dbReference type="Proteomes" id="UP000632454">
    <property type="component" value="Unassembled WGS sequence"/>
</dbReference>
<evidence type="ECO:0000256" key="1">
    <source>
        <dbReference type="SAM" id="MobiDB-lite"/>
    </source>
</evidence>
<feature type="compositionally biased region" description="Low complexity" evidence="1">
    <location>
        <begin position="319"/>
        <end position="335"/>
    </location>
</feature>
<feature type="region of interest" description="Disordered" evidence="1">
    <location>
        <begin position="1"/>
        <end position="65"/>
    </location>
</feature>
<keyword evidence="2" id="KW-0812">Transmembrane</keyword>
<evidence type="ECO:0000313" key="3">
    <source>
        <dbReference type="EMBL" id="GGF09115.1"/>
    </source>
</evidence>
<comment type="caution">
    <text evidence="3">The sequence shown here is derived from an EMBL/GenBank/DDBJ whole genome shotgun (WGS) entry which is preliminary data.</text>
</comment>
<gene>
    <name evidence="3" type="ORF">GCM10007298_01280</name>
</gene>
<evidence type="ECO:0008006" key="5">
    <source>
        <dbReference type="Google" id="ProtNLM"/>
    </source>
</evidence>
<feature type="compositionally biased region" description="Pro residues" evidence="1">
    <location>
        <begin position="36"/>
        <end position="46"/>
    </location>
</feature>
<feature type="transmembrane region" description="Helical" evidence="2">
    <location>
        <begin position="69"/>
        <end position="90"/>
    </location>
</feature>
<name>A0ABQ1U245_9NOCA</name>
<dbReference type="Pfam" id="PF11209">
    <property type="entry name" value="LmeA"/>
    <property type="match status" value="1"/>
</dbReference>
<evidence type="ECO:0000256" key="2">
    <source>
        <dbReference type="SAM" id="Phobius"/>
    </source>
</evidence>
<keyword evidence="2" id="KW-1133">Transmembrane helix</keyword>